<reference evidence="1" key="1">
    <citation type="submission" date="2021-01" db="EMBL/GenBank/DDBJ databases">
        <authorList>
            <person name="Corre E."/>
            <person name="Pelletier E."/>
            <person name="Niang G."/>
            <person name="Scheremetjew M."/>
            <person name="Finn R."/>
            <person name="Kale V."/>
            <person name="Holt S."/>
            <person name="Cochrane G."/>
            <person name="Meng A."/>
            <person name="Brown T."/>
            <person name="Cohen L."/>
        </authorList>
    </citation>
    <scope>NUCLEOTIDE SEQUENCE</scope>
    <source>
        <strain evidence="1">UTEX LB 985</strain>
    </source>
</reference>
<dbReference type="EMBL" id="HBGU01052449">
    <property type="protein sequence ID" value="CAD9498415.1"/>
    <property type="molecule type" value="Transcribed_RNA"/>
</dbReference>
<gene>
    <name evidence="1" type="ORF">CBRE1094_LOCUS28631</name>
</gene>
<accession>A0A7S2HS53</accession>
<proteinExistence type="predicted"/>
<dbReference type="AlphaFoldDB" id="A0A7S2HS53"/>
<name>A0A7S2HS53_9EUKA</name>
<evidence type="ECO:0000313" key="1">
    <source>
        <dbReference type="EMBL" id="CAD9498415.1"/>
    </source>
</evidence>
<organism evidence="1">
    <name type="scientific">Haptolina brevifila</name>
    <dbReference type="NCBI Taxonomy" id="156173"/>
    <lineage>
        <taxon>Eukaryota</taxon>
        <taxon>Haptista</taxon>
        <taxon>Haptophyta</taxon>
        <taxon>Prymnesiophyceae</taxon>
        <taxon>Prymnesiales</taxon>
        <taxon>Prymnesiaceae</taxon>
        <taxon>Haptolina</taxon>
    </lineage>
</organism>
<protein>
    <submittedName>
        <fullName evidence="1">Uncharacterized protein</fullName>
    </submittedName>
</protein>
<sequence length="144" mass="16436">MGAWVMFEYNERAYEHRGWCVFEEALAFEAFQLQHRNDPRLTLALQEVQRAKVYDVDSKTAVTPAAGQNIKTVEERLESSMFTGRGDRQVVKGLYFKHQLRLAEAARGVQMQDLGDMHRYWTALHDVARANDSKGSGDTGMHTS</sequence>